<proteinExistence type="predicted"/>
<dbReference type="Proteomes" id="UP000824533">
    <property type="component" value="Linkage Group LG13"/>
</dbReference>
<protein>
    <submittedName>
        <fullName evidence="1">Uncharacterized protein</fullName>
    </submittedName>
</protein>
<reference evidence="1 2" key="1">
    <citation type="journal article" date="2021" name="Front. Genet.">
        <title>Chromosome-Level Genome Assembly Reveals Significant Gene Expansion in the Toll and IMD Signaling Pathways of Dendrolimus kikuchii.</title>
        <authorList>
            <person name="Zhou J."/>
            <person name="Wu P."/>
            <person name="Xiong Z."/>
            <person name="Liu N."/>
            <person name="Zhao N."/>
            <person name="Ji M."/>
            <person name="Qiu Y."/>
            <person name="Yang B."/>
        </authorList>
    </citation>
    <scope>NUCLEOTIDE SEQUENCE [LARGE SCALE GENOMIC DNA]</scope>
    <source>
        <strain evidence="1">Ann1</strain>
    </source>
</reference>
<gene>
    <name evidence="1" type="ORF">K1T71_007564</name>
</gene>
<name>A0ACC1CXL8_9NEOP</name>
<sequence>MDAYDIFKKLTKGLTFKHKVLGIKNNELESKATSAKKGKVEKIDIKQELSENESLQEESENEENKLKEDSDCTLSDKDEELQLIDGVKIGKKKRMKKEKPQDLKKKLELEQQNHFRNEHGIKAVGRHIPAALKDFAELSDRYNVQSAMMDTMVKCGYNDPTPVQRQALPCMLEDRQILACAPTGSGKTAAFLLPILHTLGAPQGGPRALILCPTRELAAQIHREALRLSASTQLRCSVLRSIKMSKIKEREATFRKSDIVISTPNRLCYLLNQDAVNITLEKIRWLIIDEADKLFEGSADQESDFRQQLDQIMGACGHKQRRVAMFSATHTPAVAKWCRHNMRGLINITVGQRNAATGLVDQELLYCGNESGKLLAFRQLVQKGLKPPVLVFVQSKDRAKQLFKELIYDGINVDVIHADRTQTQRDNVVRSFRVGRIWVLICTELMGRGIDFRGVNLVVNYDFPPSAISYIHRIGRAGRAGQRGRAITFFTQDDVGNLRSIASVMKQSGCDVPEYMLKLKQNPNKRKKLMKKAPHRDSITTILGKRPDKRKLEELKESEKKSKDTKEIKSAKDKKQRKIQDGDTTEKQINFKKNNKIKKKLDKKFKGNKDNKNKKIKEKPLLRKKAK</sequence>
<accession>A0ACC1CXL8</accession>
<evidence type="ECO:0000313" key="2">
    <source>
        <dbReference type="Proteomes" id="UP000824533"/>
    </source>
</evidence>
<keyword evidence="2" id="KW-1185">Reference proteome</keyword>
<comment type="caution">
    <text evidence="1">The sequence shown here is derived from an EMBL/GenBank/DDBJ whole genome shotgun (WGS) entry which is preliminary data.</text>
</comment>
<organism evidence="1 2">
    <name type="scientific">Dendrolimus kikuchii</name>
    <dbReference type="NCBI Taxonomy" id="765133"/>
    <lineage>
        <taxon>Eukaryota</taxon>
        <taxon>Metazoa</taxon>
        <taxon>Ecdysozoa</taxon>
        <taxon>Arthropoda</taxon>
        <taxon>Hexapoda</taxon>
        <taxon>Insecta</taxon>
        <taxon>Pterygota</taxon>
        <taxon>Neoptera</taxon>
        <taxon>Endopterygota</taxon>
        <taxon>Lepidoptera</taxon>
        <taxon>Glossata</taxon>
        <taxon>Ditrysia</taxon>
        <taxon>Bombycoidea</taxon>
        <taxon>Lasiocampidae</taxon>
        <taxon>Dendrolimus</taxon>
    </lineage>
</organism>
<evidence type="ECO:0000313" key="1">
    <source>
        <dbReference type="EMBL" id="KAJ0176385.1"/>
    </source>
</evidence>
<dbReference type="EMBL" id="CM034399">
    <property type="protein sequence ID" value="KAJ0176385.1"/>
    <property type="molecule type" value="Genomic_DNA"/>
</dbReference>